<dbReference type="HOGENOM" id="CLU_492405_0_0_11"/>
<proteinExistence type="predicted"/>
<accession>H6N500</accession>
<keyword evidence="4" id="KW-1185">Reference proteome</keyword>
<reference evidence="3 4" key="1">
    <citation type="journal article" date="2012" name="Appl. Environ. Microbiol.">
        <title>Involvement of two latex-clearing proteins during rubber degradation and insights into the subsequent degradation pathway revealed by the genome sequence of Gordonia polyisoprenivorans strain VH2.</title>
        <authorList>
            <person name="Hiessl S."/>
            <person name="Schuldes J."/>
            <person name="Thurmer A."/>
            <person name="Halbsguth T."/>
            <person name="Broker D."/>
            <person name="Angelov A."/>
            <person name="Liebl W."/>
            <person name="Daniel R."/>
            <person name="Steinbuchel A."/>
        </authorList>
    </citation>
    <scope>NUCLEOTIDE SEQUENCE [LARGE SCALE GENOMIC DNA]</scope>
    <source>
        <strain evidence="4">DSM 44266 / VH2</strain>
        <plasmid evidence="3 4">p174</plasmid>
    </source>
</reference>
<feature type="compositionally biased region" description="Basic residues" evidence="1">
    <location>
        <begin position="1"/>
        <end position="11"/>
    </location>
</feature>
<gene>
    <name evidence="3" type="ordered locus">GPOL_174p00240</name>
</gene>
<evidence type="ECO:0000256" key="2">
    <source>
        <dbReference type="SAM" id="Phobius"/>
    </source>
</evidence>
<feature type="transmembrane region" description="Helical" evidence="2">
    <location>
        <begin position="489"/>
        <end position="510"/>
    </location>
</feature>
<feature type="compositionally biased region" description="Basic residues" evidence="1">
    <location>
        <begin position="52"/>
        <end position="77"/>
    </location>
</feature>
<dbReference type="EMBL" id="CP003120">
    <property type="protein sequence ID" value="AFA76045.1"/>
    <property type="molecule type" value="Genomic_DNA"/>
</dbReference>
<sequence length="553" mass="60666">MGTRSPRRRTAPRATQPRMSRPEGGRRECQQTMSKSELRSLSGKRTPDPRGPHRARVIPGRPHRTSLRVQHHGRHRLLQREDLSDPRQTDRCWLARAPPRHTEFPGRCTTGDLHRPTQRCSHHSPSRCRRRRTPRPRNHSPCTRPAPTSFQPPDPMGGARMSSDPIRPPTPPTDIDDSLKVDRFSAWVIDRATRELTPNARNRARDEWSYDLHLLTAKHTFPMQVWRTARFLTTTIPRTRTITQIASTAATPIPTSGALAATHPWSPRQVLFAMIGAVMTLTFALNSIQTWCQWLATDWATRGGGAELSDLESEVWSFIGLLALAATIPGFIAATPLRRVAGLGLPGRRRWLGFVGAAAAVMALMLATAWLHGDTSTGNAESAAWRGNSAPVLILASAHAGVVEEVTSILVPTLLALAGIVAVTFARDTLLPLIRIARGSTEPTPPDYNLPSVLTSRSTWPICIAATSVGLVGRYAGHLYQGTPYAHSALFWGLGMIALFAITRSIWPLIAGHLLHDVVTAGVMPPLSTTAWVIYLAALLVTAIVAGALCRRR</sequence>
<feature type="transmembrane region" description="Helical" evidence="2">
    <location>
        <begin position="409"/>
        <end position="426"/>
    </location>
</feature>
<feature type="region of interest" description="Disordered" evidence="1">
    <location>
        <begin position="1"/>
        <end position="90"/>
    </location>
</feature>
<feature type="region of interest" description="Disordered" evidence="1">
    <location>
        <begin position="104"/>
        <end position="178"/>
    </location>
</feature>
<feature type="transmembrane region" description="Helical" evidence="2">
    <location>
        <begin position="530"/>
        <end position="550"/>
    </location>
</feature>
<name>H6N500_GORPV</name>
<organism evidence="3 4">
    <name type="scientific">Gordonia polyisoprenivorans (strain DSM 44266 / VH2)</name>
    <dbReference type="NCBI Taxonomy" id="1112204"/>
    <lineage>
        <taxon>Bacteria</taxon>
        <taxon>Bacillati</taxon>
        <taxon>Actinomycetota</taxon>
        <taxon>Actinomycetes</taxon>
        <taxon>Mycobacteriales</taxon>
        <taxon>Gordoniaceae</taxon>
        <taxon>Gordonia</taxon>
    </lineage>
</organism>
<feature type="transmembrane region" description="Helical" evidence="2">
    <location>
        <begin position="316"/>
        <end position="339"/>
    </location>
</feature>
<feature type="transmembrane region" description="Helical" evidence="2">
    <location>
        <begin position="270"/>
        <end position="296"/>
    </location>
</feature>
<feature type="compositionally biased region" description="Basic and acidic residues" evidence="1">
    <location>
        <begin position="20"/>
        <end position="29"/>
    </location>
</feature>
<keyword evidence="3" id="KW-0614">Plasmid</keyword>
<feature type="compositionally biased region" description="Basic and acidic residues" evidence="1">
    <location>
        <begin position="78"/>
        <end position="90"/>
    </location>
</feature>
<keyword evidence="2" id="KW-1133">Transmembrane helix</keyword>
<evidence type="ECO:0000313" key="4">
    <source>
        <dbReference type="Proteomes" id="UP000009154"/>
    </source>
</evidence>
<dbReference type="KEGG" id="gpo:GPOL_174p00240"/>
<dbReference type="Proteomes" id="UP000009154">
    <property type="component" value="Plasmid p174"/>
</dbReference>
<evidence type="ECO:0000313" key="3">
    <source>
        <dbReference type="EMBL" id="AFA76045.1"/>
    </source>
</evidence>
<feature type="compositionally biased region" description="Basic residues" evidence="1">
    <location>
        <begin position="116"/>
        <end position="138"/>
    </location>
</feature>
<keyword evidence="2" id="KW-0812">Transmembrane</keyword>
<protein>
    <submittedName>
        <fullName evidence="3">Uncharacterized protein</fullName>
    </submittedName>
</protein>
<evidence type="ECO:0000256" key="1">
    <source>
        <dbReference type="SAM" id="MobiDB-lite"/>
    </source>
</evidence>
<dbReference type="AlphaFoldDB" id="H6N500"/>
<keyword evidence="2" id="KW-0472">Membrane</keyword>
<geneLocation type="plasmid" evidence="3 4">
    <name>p174</name>
</geneLocation>
<feature type="transmembrane region" description="Helical" evidence="2">
    <location>
        <begin position="351"/>
        <end position="371"/>
    </location>
</feature>